<evidence type="ECO:0000313" key="2">
    <source>
        <dbReference type="Proteomes" id="UP000033572"/>
    </source>
</evidence>
<organism evidence="1 2">
    <name type="scientific">Microbacterium foliorum</name>
    <dbReference type="NCBI Taxonomy" id="104336"/>
    <lineage>
        <taxon>Bacteria</taxon>
        <taxon>Bacillati</taxon>
        <taxon>Actinomycetota</taxon>
        <taxon>Actinomycetes</taxon>
        <taxon>Micrococcales</taxon>
        <taxon>Microbacteriaceae</taxon>
        <taxon>Microbacterium</taxon>
    </lineage>
</organism>
<reference evidence="1 2" key="1">
    <citation type="submission" date="2015-02" db="EMBL/GenBank/DDBJ databases">
        <title>Draft genome sequences of ten Microbacterium spp. with emphasis on heavy metal contaminated environments.</title>
        <authorList>
            <person name="Corretto E."/>
        </authorList>
    </citation>
    <scope>NUCLEOTIDE SEQUENCE [LARGE SCALE GENOMIC DNA]</scope>
    <source>
        <strain evidence="1 2">DSM 12966</strain>
    </source>
</reference>
<dbReference type="EMBL" id="JYIU01000039">
    <property type="protein sequence ID" value="KJL22362.1"/>
    <property type="molecule type" value="Genomic_DNA"/>
</dbReference>
<sequence length="92" mass="10528">MRCSVLHQGRSRAKQYSRIVFTIPGVVTAHNNLMGDVLNLDIREFSMDIVTAARKWYVAHLSDPNVKRNRESMMQWHKDGLAPYFVGVPVLS</sequence>
<comment type="caution">
    <text evidence="1">The sequence shown here is derived from an EMBL/GenBank/DDBJ whole genome shotgun (WGS) entry which is preliminary data.</text>
</comment>
<keyword evidence="2" id="KW-1185">Reference proteome</keyword>
<protein>
    <submittedName>
        <fullName evidence="1">Uncharacterized protein</fullName>
    </submittedName>
</protein>
<dbReference type="AlphaFoldDB" id="A0A0F0KN88"/>
<gene>
    <name evidence="1" type="ORF">RN50_01480</name>
</gene>
<name>A0A0F0KN88_9MICO</name>
<dbReference type="PATRIC" id="fig|104336.4.peg.1516"/>
<accession>A0A0F0KN88</accession>
<dbReference type="Proteomes" id="UP000033572">
    <property type="component" value="Unassembled WGS sequence"/>
</dbReference>
<evidence type="ECO:0000313" key="1">
    <source>
        <dbReference type="EMBL" id="KJL22362.1"/>
    </source>
</evidence>
<proteinExistence type="predicted"/>